<dbReference type="AlphaFoldDB" id="A0A7X9X9V6"/>
<gene>
    <name evidence="1" type="ORF">HHU12_13950</name>
</gene>
<proteinExistence type="predicted"/>
<organism evidence="1 2">
    <name type="scientific">Flammeovirga aprica JL-4</name>
    <dbReference type="NCBI Taxonomy" id="694437"/>
    <lineage>
        <taxon>Bacteria</taxon>
        <taxon>Pseudomonadati</taxon>
        <taxon>Bacteroidota</taxon>
        <taxon>Cytophagia</taxon>
        <taxon>Cytophagales</taxon>
        <taxon>Flammeovirgaceae</taxon>
        <taxon>Flammeovirga</taxon>
    </lineage>
</organism>
<evidence type="ECO:0000313" key="2">
    <source>
        <dbReference type="Proteomes" id="UP000576082"/>
    </source>
</evidence>
<dbReference type="RefSeq" id="WP_169657358.1">
    <property type="nucleotide sequence ID" value="NZ_JABANE010000034.1"/>
</dbReference>
<dbReference type="Proteomes" id="UP000576082">
    <property type="component" value="Unassembled WGS sequence"/>
</dbReference>
<keyword evidence="2" id="KW-1185">Reference proteome</keyword>
<reference evidence="1 2" key="1">
    <citation type="submission" date="2020-04" db="EMBL/GenBank/DDBJ databases">
        <title>Flammeovirga sp. SR4, a novel species isolated from seawater.</title>
        <authorList>
            <person name="Wang X."/>
        </authorList>
    </citation>
    <scope>NUCLEOTIDE SEQUENCE [LARGE SCALE GENOMIC DNA]</scope>
    <source>
        <strain evidence="1 2">ATCC 23126</strain>
    </source>
</reference>
<protein>
    <recommendedName>
        <fullName evidence="3">DUF4384 domain-containing protein</fullName>
    </recommendedName>
</protein>
<accession>A0A7X9X9V6</accession>
<sequence length="291" mass="33565">MKKILFATFFISLTINIFAQKVKKLKGKVTEQLEDTHTVGEFKETLLRKAQIMALADAFGTNLSSASDLTLNNAAMELQSLNTSTVKGEWIKTEYVEYTWHLAVENEKQVIYLECNVEGKGRAIDTPELNFKASTLNCSTPKCETTMFKEMSHFYTYFQSPKNGFISIYMRENDKVYRLFPYSTMHSDASKPYAVNADQEYIFFDPKKAENFEGISSRQVDELVLSTMGPKRIFNRLYVIYCPTEYDKPILKTEEGGIKTISPEDFQEWLALQKTNKKGFQEKVIYFSIEK</sequence>
<name>A0A7X9X9V6_9BACT</name>
<evidence type="ECO:0000313" key="1">
    <source>
        <dbReference type="EMBL" id="NME69073.1"/>
    </source>
</evidence>
<evidence type="ECO:0008006" key="3">
    <source>
        <dbReference type="Google" id="ProtNLM"/>
    </source>
</evidence>
<comment type="caution">
    <text evidence="1">The sequence shown here is derived from an EMBL/GenBank/DDBJ whole genome shotgun (WGS) entry which is preliminary data.</text>
</comment>
<dbReference type="EMBL" id="JABANE010000034">
    <property type="protein sequence ID" value="NME69073.1"/>
    <property type="molecule type" value="Genomic_DNA"/>
</dbReference>